<keyword evidence="1" id="KW-1133">Transmembrane helix</keyword>
<sequence length="73" mass="8776">MVHDETMLTLFLFYFFSFFFVLNSVLALISLFFPKIFVRFKLPSHRFKQFIIFIVFSLFSLAISHIFIPRGFP</sequence>
<dbReference type="AlphaFoldDB" id="N8YN09"/>
<keyword evidence="1" id="KW-0812">Transmembrane</keyword>
<evidence type="ECO:0000313" key="3">
    <source>
        <dbReference type="Proteomes" id="UP000013270"/>
    </source>
</evidence>
<comment type="caution">
    <text evidence="2">The sequence shown here is derived from an EMBL/GenBank/DDBJ whole genome shotgun (WGS) entry which is preliminary data.</text>
</comment>
<reference evidence="2 3" key="1">
    <citation type="submission" date="2013-02" db="EMBL/GenBank/DDBJ databases">
        <title>The Genome Sequence of Acinetobacter bereziniae NIPH 3.</title>
        <authorList>
            <consortium name="The Broad Institute Genome Sequencing Platform"/>
            <consortium name="The Broad Institute Genome Sequencing Center for Infectious Disease"/>
            <person name="Cerqueira G."/>
            <person name="Feldgarden M."/>
            <person name="Courvalin P."/>
            <person name="Perichon B."/>
            <person name="Grillot-Courvalin C."/>
            <person name="Clermont D."/>
            <person name="Rocha E."/>
            <person name="Yoon E.-J."/>
            <person name="Nemec A."/>
            <person name="Walker B."/>
            <person name="Young S.K."/>
            <person name="Zeng Q."/>
            <person name="Gargeya S."/>
            <person name="Fitzgerald M."/>
            <person name="Haas B."/>
            <person name="Abouelleil A."/>
            <person name="Alvarado L."/>
            <person name="Arachchi H.M."/>
            <person name="Berlin A.M."/>
            <person name="Chapman S.B."/>
            <person name="Dewar J."/>
            <person name="Goldberg J."/>
            <person name="Griggs A."/>
            <person name="Gujja S."/>
            <person name="Hansen M."/>
            <person name="Howarth C."/>
            <person name="Imamovic A."/>
            <person name="Larimer J."/>
            <person name="McCowan C."/>
            <person name="Murphy C."/>
            <person name="Neiman D."/>
            <person name="Pearson M."/>
            <person name="Priest M."/>
            <person name="Roberts A."/>
            <person name="Saif S."/>
            <person name="Shea T."/>
            <person name="Sisk P."/>
            <person name="Sykes S."/>
            <person name="Wortman J."/>
            <person name="Nusbaum C."/>
            <person name="Birren B."/>
        </authorList>
    </citation>
    <scope>NUCLEOTIDE SEQUENCE [LARGE SCALE GENOMIC DNA]</scope>
    <source>
        <strain evidence="2 3">NIPH 3</strain>
    </source>
</reference>
<name>N8YN09_ACIBZ</name>
<gene>
    <name evidence="2" type="ORF">F963_03479</name>
</gene>
<feature type="transmembrane region" description="Helical" evidence="1">
    <location>
        <begin position="50"/>
        <end position="68"/>
    </location>
</feature>
<keyword evidence="1" id="KW-0472">Membrane</keyword>
<evidence type="ECO:0000313" key="2">
    <source>
        <dbReference type="EMBL" id="ENV20620.1"/>
    </source>
</evidence>
<evidence type="ECO:0000256" key="1">
    <source>
        <dbReference type="SAM" id="Phobius"/>
    </source>
</evidence>
<protein>
    <submittedName>
        <fullName evidence="2">Uncharacterized protein</fullName>
    </submittedName>
</protein>
<dbReference type="HOGENOM" id="CLU_2696048_0_0_6"/>
<accession>N8YN09</accession>
<dbReference type="Proteomes" id="UP000013270">
    <property type="component" value="Unassembled WGS sequence"/>
</dbReference>
<organism evidence="2 3">
    <name type="scientific">Acinetobacter bereziniae NIPH 3</name>
    <dbReference type="NCBI Taxonomy" id="1217651"/>
    <lineage>
        <taxon>Bacteria</taxon>
        <taxon>Pseudomonadati</taxon>
        <taxon>Pseudomonadota</taxon>
        <taxon>Gammaproteobacteria</taxon>
        <taxon>Moraxellales</taxon>
        <taxon>Moraxellaceae</taxon>
        <taxon>Acinetobacter</taxon>
    </lineage>
</organism>
<proteinExistence type="predicted"/>
<feature type="transmembrane region" description="Helical" evidence="1">
    <location>
        <begin position="12"/>
        <end position="38"/>
    </location>
</feature>
<dbReference type="EMBL" id="APPK01000047">
    <property type="protein sequence ID" value="ENV20620.1"/>
    <property type="molecule type" value="Genomic_DNA"/>
</dbReference>